<dbReference type="EMBL" id="CP044427">
    <property type="protein sequence ID" value="QFG69179.1"/>
    <property type="molecule type" value="Genomic_DNA"/>
</dbReference>
<dbReference type="Pfam" id="PF11305">
    <property type="entry name" value="DUF3107"/>
    <property type="match status" value="1"/>
</dbReference>
<protein>
    <submittedName>
        <fullName evidence="1">DUF3107 domain-containing protein</fullName>
    </submittedName>
</protein>
<accession>A0A5J6V5E7</accession>
<dbReference type="Proteomes" id="UP000326546">
    <property type="component" value="Chromosome"/>
</dbReference>
<proteinExistence type="predicted"/>
<dbReference type="AlphaFoldDB" id="A0A5J6V5E7"/>
<evidence type="ECO:0000313" key="2">
    <source>
        <dbReference type="Proteomes" id="UP000326546"/>
    </source>
</evidence>
<evidence type="ECO:0000313" key="1">
    <source>
        <dbReference type="EMBL" id="QFG69179.1"/>
    </source>
</evidence>
<organism evidence="1 2">
    <name type="scientific">Ornithinimicrobium pratense</name>
    <dbReference type="NCBI Taxonomy" id="2593973"/>
    <lineage>
        <taxon>Bacteria</taxon>
        <taxon>Bacillati</taxon>
        <taxon>Actinomycetota</taxon>
        <taxon>Actinomycetes</taxon>
        <taxon>Micrococcales</taxon>
        <taxon>Ornithinimicrobiaceae</taxon>
        <taxon>Ornithinimicrobium</taxon>
    </lineage>
</organism>
<gene>
    <name evidence="1" type="ORF">FY030_11100</name>
</gene>
<sequence>MEVRIGIRDVAREVAFESAQTPDQVRAAVAEAVSAGTGMLELADEKGGVVLVPVTALGYVELGAHDKGRVGFGAH</sequence>
<keyword evidence="2" id="KW-1185">Reference proteome</keyword>
<dbReference type="InterPro" id="IPR021456">
    <property type="entry name" value="DUF3107"/>
</dbReference>
<reference evidence="1 2" key="1">
    <citation type="submission" date="2019-09" db="EMBL/GenBank/DDBJ databases">
        <title>Serinicoccus pratensis sp. nov., isolated from meadow soil.</title>
        <authorList>
            <person name="Zhang W."/>
        </authorList>
    </citation>
    <scope>NUCLEOTIDE SEQUENCE [LARGE SCALE GENOMIC DNA]</scope>
    <source>
        <strain evidence="1 2">W204</strain>
    </source>
</reference>
<dbReference type="KEGG" id="serw:FY030_11100"/>
<dbReference type="OrthoDB" id="3268468at2"/>
<name>A0A5J6V5E7_9MICO</name>